<reference evidence="1 2" key="1">
    <citation type="submission" date="2020-05" db="EMBL/GenBank/DDBJ databases">
        <title>Identification and distribution of gene clusters putatively required for synthesis of sphingolipid metabolism inhibitors in phylogenetically diverse species of the filamentous fungus Fusarium.</title>
        <authorList>
            <person name="Kim H.-S."/>
            <person name="Busman M."/>
            <person name="Brown D.W."/>
            <person name="Divon H."/>
            <person name="Uhlig S."/>
            <person name="Proctor R.H."/>
        </authorList>
    </citation>
    <scope>NUCLEOTIDE SEQUENCE [LARGE SCALE GENOMIC DNA]</scope>
    <source>
        <strain evidence="1 2">NRRL 20693</strain>
    </source>
</reference>
<keyword evidence="2" id="KW-1185">Reference proteome</keyword>
<dbReference type="OrthoDB" id="4664297at2759"/>
<protein>
    <submittedName>
        <fullName evidence="1">Uncharacterized protein</fullName>
    </submittedName>
</protein>
<dbReference type="EMBL" id="JAAGWQ010000075">
    <property type="protein sequence ID" value="KAF5670493.1"/>
    <property type="molecule type" value="Genomic_DNA"/>
</dbReference>
<evidence type="ECO:0000313" key="2">
    <source>
        <dbReference type="Proteomes" id="UP000567885"/>
    </source>
</evidence>
<dbReference type="AlphaFoldDB" id="A0A8H5TI69"/>
<sequence length="200" mass="21868">MAILASSTLRLLVGVTIALSFIAIFTPTESVSAVTASFTMPVELRNLDVTISQLDKSPVLLRASVTNKNDVPVTILSYGSPLDALAIQFGTLYITRKDESVPLEILQIEASRLWPPADDALVEIAPGSTADWDFTLQEPVVPMDSVFERATVQLKGTWSLVWLKEKKDVDFSTLEADTRANETLTGPYKSNVLEIEIGEL</sequence>
<gene>
    <name evidence="1" type="ORF">FHETE_4400</name>
</gene>
<proteinExistence type="predicted"/>
<accession>A0A8H5TI69</accession>
<evidence type="ECO:0000313" key="1">
    <source>
        <dbReference type="EMBL" id="KAF5670493.1"/>
    </source>
</evidence>
<organism evidence="1 2">
    <name type="scientific">Fusarium heterosporum</name>
    <dbReference type="NCBI Taxonomy" id="42747"/>
    <lineage>
        <taxon>Eukaryota</taxon>
        <taxon>Fungi</taxon>
        <taxon>Dikarya</taxon>
        <taxon>Ascomycota</taxon>
        <taxon>Pezizomycotina</taxon>
        <taxon>Sordariomycetes</taxon>
        <taxon>Hypocreomycetidae</taxon>
        <taxon>Hypocreales</taxon>
        <taxon>Nectriaceae</taxon>
        <taxon>Fusarium</taxon>
        <taxon>Fusarium heterosporum species complex</taxon>
    </lineage>
</organism>
<dbReference type="Proteomes" id="UP000567885">
    <property type="component" value="Unassembled WGS sequence"/>
</dbReference>
<name>A0A8H5TI69_FUSHE</name>
<dbReference type="Gene3D" id="2.60.40.2970">
    <property type="match status" value="1"/>
</dbReference>
<comment type="caution">
    <text evidence="1">The sequence shown here is derived from an EMBL/GenBank/DDBJ whole genome shotgun (WGS) entry which is preliminary data.</text>
</comment>